<dbReference type="RefSeq" id="WP_129403175.1">
    <property type="nucleotide sequence ID" value="NZ_SBKP01000002.1"/>
</dbReference>
<sequence length="147" mass="16150">MDAELINPQDYELARTQLGASFTRILGYFREDGIKSVEEVEQAMRDRNAAALVRPAHTLKGESRQFGSIALGDLSERIEMTARHCVEQRTGPEDLAEDVAALRACFTRTLAELERNNVGLGPVVTARKPVGGFGRKTVITMTGMSRA</sequence>
<dbReference type="SUPFAM" id="SSF47226">
    <property type="entry name" value="Histidine-containing phosphotransfer domain, HPT domain"/>
    <property type="match status" value="1"/>
</dbReference>
<dbReference type="Gene3D" id="1.20.120.160">
    <property type="entry name" value="HPT domain"/>
    <property type="match status" value="1"/>
</dbReference>
<dbReference type="EMBL" id="SBKP01000002">
    <property type="protein sequence ID" value="RXR30425.1"/>
    <property type="molecule type" value="Genomic_DNA"/>
</dbReference>
<reference evidence="5" key="1">
    <citation type="submission" date="2019-01" db="EMBL/GenBank/DDBJ databases">
        <title>Cytophagaceae bacterium strain CAR-16.</title>
        <authorList>
            <person name="Chen W.-M."/>
        </authorList>
    </citation>
    <scope>NUCLEOTIDE SEQUENCE [LARGE SCALE GENOMIC DNA]</scope>
    <source>
        <strain evidence="5">CHR27</strain>
    </source>
</reference>
<evidence type="ECO:0000259" key="3">
    <source>
        <dbReference type="PROSITE" id="PS50894"/>
    </source>
</evidence>
<evidence type="ECO:0000313" key="5">
    <source>
        <dbReference type="Proteomes" id="UP000290958"/>
    </source>
</evidence>
<dbReference type="Proteomes" id="UP000290958">
    <property type="component" value="Unassembled WGS sequence"/>
</dbReference>
<keyword evidence="1" id="KW-0902">Two-component regulatory system</keyword>
<evidence type="ECO:0000256" key="2">
    <source>
        <dbReference type="PROSITE-ProRule" id="PRU00110"/>
    </source>
</evidence>
<dbReference type="Pfam" id="PF01627">
    <property type="entry name" value="Hpt"/>
    <property type="match status" value="1"/>
</dbReference>
<dbReference type="OrthoDB" id="7448591at2"/>
<gene>
    <name evidence="4" type="ORF">EQG66_03675</name>
</gene>
<protein>
    <submittedName>
        <fullName evidence="4">Hpt domain-containing protein</fullName>
    </submittedName>
</protein>
<keyword evidence="5" id="KW-1185">Reference proteome</keyword>
<name>A0A4Q1KLQ0_9SPHN</name>
<dbReference type="InterPro" id="IPR008207">
    <property type="entry name" value="Sig_transdc_His_kin_Hpt_dom"/>
</dbReference>
<dbReference type="AlphaFoldDB" id="A0A4Q1KLQ0"/>
<dbReference type="GO" id="GO:0000160">
    <property type="term" value="P:phosphorelay signal transduction system"/>
    <property type="evidence" value="ECO:0007669"/>
    <property type="project" value="UniProtKB-KW"/>
</dbReference>
<dbReference type="PROSITE" id="PS50894">
    <property type="entry name" value="HPT"/>
    <property type="match status" value="1"/>
</dbReference>
<feature type="domain" description="HPt" evidence="3">
    <location>
        <begin position="18"/>
        <end position="117"/>
    </location>
</feature>
<feature type="modified residue" description="Phosphohistidine" evidence="2">
    <location>
        <position position="57"/>
    </location>
</feature>
<dbReference type="GO" id="GO:0004672">
    <property type="term" value="F:protein kinase activity"/>
    <property type="evidence" value="ECO:0007669"/>
    <property type="project" value="UniProtKB-ARBA"/>
</dbReference>
<organism evidence="4 5">
    <name type="scientific">Sphingobium fluviale</name>
    <dbReference type="NCBI Taxonomy" id="2506423"/>
    <lineage>
        <taxon>Bacteria</taxon>
        <taxon>Pseudomonadati</taxon>
        <taxon>Pseudomonadota</taxon>
        <taxon>Alphaproteobacteria</taxon>
        <taxon>Sphingomonadales</taxon>
        <taxon>Sphingomonadaceae</taxon>
        <taxon>Sphingobium</taxon>
    </lineage>
</organism>
<proteinExistence type="predicted"/>
<keyword evidence="2" id="KW-0597">Phosphoprotein</keyword>
<evidence type="ECO:0000313" key="4">
    <source>
        <dbReference type="EMBL" id="RXR30425.1"/>
    </source>
</evidence>
<comment type="caution">
    <text evidence="4">The sequence shown here is derived from an EMBL/GenBank/DDBJ whole genome shotgun (WGS) entry which is preliminary data.</text>
</comment>
<accession>A0A4Q1KLQ0</accession>
<dbReference type="InterPro" id="IPR036641">
    <property type="entry name" value="HPT_dom_sf"/>
</dbReference>
<evidence type="ECO:0000256" key="1">
    <source>
        <dbReference type="ARBA" id="ARBA00023012"/>
    </source>
</evidence>
<dbReference type="CDD" id="cd00088">
    <property type="entry name" value="HPT"/>
    <property type="match status" value="1"/>
</dbReference>